<protein>
    <submittedName>
        <fullName evidence="4">Chromatin associated protein KTI12</fullName>
    </submittedName>
</protein>
<dbReference type="EMBL" id="KZ819637">
    <property type="protein sequence ID" value="PWN89302.1"/>
    <property type="molecule type" value="Genomic_DNA"/>
</dbReference>
<name>A0A316YJD3_9BASI</name>
<evidence type="ECO:0000256" key="3">
    <source>
        <dbReference type="ARBA" id="ARBA00025768"/>
    </source>
</evidence>
<dbReference type="GO" id="GO:0005524">
    <property type="term" value="F:ATP binding"/>
    <property type="evidence" value="ECO:0007669"/>
    <property type="project" value="UniProtKB-KW"/>
</dbReference>
<dbReference type="RefSeq" id="XP_025376500.1">
    <property type="nucleotide sequence ID" value="XM_025520062.1"/>
</dbReference>
<dbReference type="FunCoup" id="A0A316YJD3">
    <property type="interactions" value="273"/>
</dbReference>
<dbReference type="STRING" id="215250.A0A316YJD3"/>
<dbReference type="InterPro" id="IPR027417">
    <property type="entry name" value="P-loop_NTPase"/>
</dbReference>
<dbReference type="GeneID" id="37041978"/>
<sequence>MALVIISGLPCSGKTTRTAELIAGLSLKESSYRVHHITNETAHVPPSSFSSQLAEKPARASYLSHVTRCIAHDAIVLADGGAGTNIKGFRYQLWCAAREVGVRCASILVVCGKEECRRRNEEAGKYDERTGVQSAEGTCSFEEMTMRFEEPNPMTRWDSPLFVVDSNPSSAAAGQGTSSGLLPVEDIWTTITSGKISRAPGVVVPLRHKRQFVKMHAMGVSASNELGIAAGKEGQLKDQQVASQKRGAGAAGAAATTREEDIVRRFAAYLNESL</sequence>
<keyword evidence="5" id="KW-1185">Reference proteome</keyword>
<dbReference type="Proteomes" id="UP000245768">
    <property type="component" value="Unassembled WGS sequence"/>
</dbReference>
<proteinExistence type="inferred from homology"/>
<evidence type="ECO:0000256" key="1">
    <source>
        <dbReference type="ARBA" id="ARBA00022741"/>
    </source>
</evidence>
<organism evidence="4 5">
    <name type="scientific">Acaromyces ingoldii</name>
    <dbReference type="NCBI Taxonomy" id="215250"/>
    <lineage>
        <taxon>Eukaryota</taxon>
        <taxon>Fungi</taxon>
        <taxon>Dikarya</taxon>
        <taxon>Basidiomycota</taxon>
        <taxon>Ustilaginomycotina</taxon>
        <taxon>Exobasidiomycetes</taxon>
        <taxon>Exobasidiales</taxon>
        <taxon>Cryptobasidiaceae</taxon>
        <taxon>Acaromyces</taxon>
    </lineage>
</organism>
<accession>A0A316YJD3</accession>
<gene>
    <name evidence="4" type="ORF">FA10DRAFT_261146</name>
</gene>
<evidence type="ECO:0000313" key="5">
    <source>
        <dbReference type="Proteomes" id="UP000245768"/>
    </source>
</evidence>
<reference evidence="4 5" key="1">
    <citation type="journal article" date="2018" name="Mol. Biol. Evol.">
        <title>Broad Genomic Sampling Reveals a Smut Pathogenic Ancestry of the Fungal Clade Ustilaginomycotina.</title>
        <authorList>
            <person name="Kijpornyongpan T."/>
            <person name="Mondo S.J."/>
            <person name="Barry K."/>
            <person name="Sandor L."/>
            <person name="Lee J."/>
            <person name="Lipzen A."/>
            <person name="Pangilinan J."/>
            <person name="LaButti K."/>
            <person name="Hainaut M."/>
            <person name="Henrissat B."/>
            <person name="Grigoriev I.V."/>
            <person name="Spatafora J.W."/>
            <person name="Aime M.C."/>
        </authorList>
    </citation>
    <scope>NUCLEOTIDE SEQUENCE [LARGE SCALE GENOMIC DNA]</scope>
    <source>
        <strain evidence="4 5">MCA 4198</strain>
    </source>
</reference>
<keyword evidence="1" id="KW-0547">Nucleotide-binding</keyword>
<dbReference type="SUPFAM" id="SSF52540">
    <property type="entry name" value="P-loop containing nucleoside triphosphate hydrolases"/>
    <property type="match status" value="1"/>
</dbReference>
<comment type="similarity">
    <text evidence="3">Belongs to the KTI12 family.</text>
</comment>
<evidence type="ECO:0000313" key="4">
    <source>
        <dbReference type="EMBL" id="PWN89302.1"/>
    </source>
</evidence>
<dbReference type="AlphaFoldDB" id="A0A316YJD3"/>
<dbReference type="InParanoid" id="A0A316YJD3"/>
<evidence type="ECO:0000256" key="2">
    <source>
        <dbReference type="ARBA" id="ARBA00022840"/>
    </source>
</evidence>
<dbReference type="Gene3D" id="3.40.50.300">
    <property type="entry name" value="P-loop containing nucleotide triphosphate hydrolases"/>
    <property type="match status" value="1"/>
</dbReference>
<dbReference type="OrthoDB" id="9972657at2759"/>
<dbReference type="Pfam" id="PF08433">
    <property type="entry name" value="KTI12"/>
    <property type="match status" value="1"/>
</dbReference>
<dbReference type="PANTHER" id="PTHR12435">
    <property type="match status" value="1"/>
</dbReference>
<dbReference type="InterPro" id="IPR013641">
    <property type="entry name" value="KTI12/PSTK"/>
</dbReference>
<keyword evidence="2" id="KW-0067">ATP-binding</keyword>